<reference evidence="2" key="1">
    <citation type="journal article" date="2022" name="J. Appl. Microbiol.">
        <title>PCR-based ORF typing of Klebsiella pneumoniae for rapid identification of global clones and transmission events.</title>
        <authorList>
            <person name="Nonogaki R."/>
            <person name="Iijima A."/>
            <person name="Kawamura K."/>
            <person name="Kayama S."/>
            <person name="Sugai M."/>
            <person name="Yagi T."/>
            <person name="Arakawa Y."/>
            <person name="Doi Y."/>
            <person name="Suzuki M."/>
        </authorList>
    </citation>
    <scope>NUCLEOTIDE SEQUENCE</scope>
    <source>
        <strain evidence="2">NUKP-37</strain>
    </source>
</reference>
<accession>A0A9P3PC53</accession>
<dbReference type="Proteomes" id="UP001060507">
    <property type="component" value="Unassembled WGS sequence"/>
</dbReference>
<protein>
    <submittedName>
        <fullName evidence="2">Uncharacterized protein</fullName>
    </submittedName>
</protein>
<feature type="region of interest" description="Disordered" evidence="1">
    <location>
        <begin position="1"/>
        <end position="66"/>
    </location>
</feature>
<dbReference type="RefSeq" id="WP_131024614.1">
    <property type="nucleotide sequence ID" value="NZ_BIHM01000022.1"/>
</dbReference>
<evidence type="ECO:0000256" key="1">
    <source>
        <dbReference type="SAM" id="MobiDB-lite"/>
    </source>
</evidence>
<evidence type="ECO:0000313" key="3">
    <source>
        <dbReference type="Proteomes" id="UP001060507"/>
    </source>
</evidence>
<comment type="caution">
    <text evidence="2">The sequence shown here is derived from an EMBL/GenBank/DDBJ whole genome shotgun (WGS) entry which is preliminary data.</text>
</comment>
<proteinExistence type="predicted"/>
<evidence type="ECO:0000313" key="2">
    <source>
        <dbReference type="EMBL" id="GKK04366.1"/>
    </source>
</evidence>
<gene>
    <name evidence="2" type="ORF">NUKP37_51930</name>
</gene>
<feature type="compositionally biased region" description="Basic and acidic residues" evidence="1">
    <location>
        <begin position="24"/>
        <end position="43"/>
    </location>
</feature>
<dbReference type="AlphaFoldDB" id="A0A9P3PC53"/>
<dbReference type="EMBL" id="BQTA01000034">
    <property type="protein sequence ID" value="GKK04366.1"/>
    <property type="molecule type" value="Genomic_DNA"/>
</dbReference>
<name>A0A9P3PC53_KLEVA</name>
<sequence length="66" mass="7250">MASDDNGSSDDRAAGNHEVSQEAQEYKDDAVFPPEKPEPEETTGRIMAPLDDLRHWSYVGDDGLAD</sequence>
<organism evidence="2 3">
    <name type="scientific">Klebsiella variicola</name>
    <dbReference type="NCBI Taxonomy" id="244366"/>
    <lineage>
        <taxon>Bacteria</taxon>
        <taxon>Pseudomonadati</taxon>
        <taxon>Pseudomonadota</taxon>
        <taxon>Gammaproteobacteria</taxon>
        <taxon>Enterobacterales</taxon>
        <taxon>Enterobacteriaceae</taxon>
        <taxon>Klebsiella/Raoultella group</taxon>
        <taxon>Klebsiella</taxon>
        <taxon>Klebsiella pneumoniae complex</taxon>
    </lineage>
</organism>